<comment type="subcellular location">
    <subcellularLocation>
        <location evidence="1 6">Cell membrane</location>
        <topology evidence="1 6">Multi-pass membrane protein</topology>
    </subcellularLocation>
</comment>
<evidence type="ECO:0000256" key="3">
    <source>
        <dbReference type="ARBA" id="ARBA00022692"/>
    </source>
</evidence>
<evidence type="ECO:0000313" key="8">
    <source>
        <dbReference type="EMBL" id="KAF0822362.1"/>
    </source>
</evidence>
<organism evidence="8 9">
    <name type="scientific">Cytobacillus firmus</name>
    <name type="common">Bacillus firmus</name>
    <dbReference type="NCBI Taxonomy" id="1399"/>
    <lineage>
        <taxon>Bacteria</taxon>
        <taxon>Bacillati</taxon>
        <taxon>Bacillota</taxon>
        <taxon>Bacilli</taxon>
        <taxon>Bacillales</taxon>
        <taxon>Bacillaceae</taxon>
        <taxon>Cytobacillus</taxon>
    </lineage>
</organism>
<protein>
    <recommendedName>
        <fullName evidence="6">TVP38/TMEM64 family membrane protein</fullName>
    </recommendedName>
</protein>
<feature type="transmembrane region" description="Helical" evidence="6">
    <location>
        <begin position="14"/>
        <end position="38"/>
    </location>
</feature>
<feature type="transmembrane region" description="Helical" evidence="6">
    <location>
        <begin position="130"/>
        <end position="156"/>
    </location>
</feature>
<dbReference type="EMBL" id="VDEM01000059">
    <property type="protein sequence ID" value="KAF0822362.1"/>
    <property type="molecule type" value="Genomic_DNA"/>
</dbReference>
<dbReference type="InterPro" id="IPR032816">
    <property type="entry name" value="VTT_dom"/>
</dbReference>
<feature type="transmembrane region" description="Helical" evidence="6">
    <location>
        <begin position="162"/>
        <end position="180"/>
    </location>
</feature>
<reference evidence="8 9" key="1">
    <citation type="journal article" date="2020" name="G3 (Bethesda)">
        <title>Whole Genome Sequencing and Comparative Genomics of Two Nematicidal Bacillus Strains Reveals a Wide Range of Possible Virulence Factors.</title>
        <authorList>
            <person name="Susic N."/>
            <person name="Janezic S."/>
            <person name="Rupnik M."/>
            <person name="Geric Stare B."/>
        </authorList>
    </citation>
    <scope>NUCLEOTIDE SEQUENCE [LARGE SCALE GENOMIC DNA]</scope>
    <source>
        <strain evidence="8 9">I-1582</strain>
    </source>
</reference>
<evidence type="ECO:0000256" key="5">
    <source>
        <dbReference type="ARBA" id="ARBA00023136"/>
    </source>
</evidence>
<accession>A0A800MTT7</accession>
<gene>
    <name evidence="8" type="ORF">KIS1582_3850</name>
</gene>
<dbReference type="PANTHER" id="PTHR12677">
    <property type="entry name" value="GOLGI APPARATUS MEMBRANE PROTEIN TVP38-RELATED"/>
    <property type="match status" value="1"/>
</dbReference>
<name>A0A800MTT7_CYTFI</name>
<comment type="similarity">
    <text evidence="6">Belongs to the TVP38/TMEM64 family.</text>
</comment>
<evidence type="ECO:0000256" key="1">
    <source>
        <dbReference type="ARBA" id="ARBA00004651"/>
    </source>
</evidence>
<keyword evidence="2 6" id="KW-1003">Cell membrane</keyword>
<evidence type="ECO:0000256" key="4">
    <source>
        <dbReference type="ARBA" id="ARBA00022989"/>
    </source>
</evidence>
<keyword evidence="3 6" id="KW-0812">Transmembrane</keyword>
<evidence type="ECO:0000256" key="2">
    <source>
        <dbReference type="ARBA" id="ARBA00022475"/>
    </source>
</evidence>
<dbReference type="PANTHER" id="PTHR12677:SF55">
    <property type="entry name" value="UNDECAPRENYL PHOSPHATE TRANSPORTER SAOUHSC_00901-RELATED"/>
    <property type="match status" value="1"/>
</dbReference>
<keyword evidence="5 6" id="KW-0472">Membrane</keyword>
<dbReference type="GO" id="GO:0005886">
    <property type="term" value="C:plasma membrane"/>
    <property type="evidence" value="ECO:0007669"/>
    <property type="project" value="UniProtKB-SubCell"/>
</dbReference>
<comment type="caution">
    <text evidence="8">The sequence shown here is derived from an EMBL/GenBank/DDBJ whole genome shotgun (WGS) entry which is preliminary data.</text>
</comment>
<evidence type="ECO:0000259" key="7">
    <source>
        <dbReference type="Pfam" id="PF09335"/>
    </source>
</evidence>
<evidence type="ECO:0000313" key="9">
    <source>
        <dbReference type="Proteomes" id="UP000465778"/>
    </source>
</evidence>
<dbReference type="AlphaFoldDB" id="A0A800MTT7"/>
<evidence type="ECO:0000256" key="6">
    <source>
        <dbReference type="RuleBase" id="RU366058"/>
    </source>
</evidence>
<dbReference type="InterPro" id="IPR015414">
    <property type="entry name" value="TMEM64"/>
</dbReference>
<proteinExistence type="inferred from homology"/>
<dbReference type="RefSeq" id="WP_159346130.1">
    <property type="nucleotide sequence ID" value="NZ_CP084990.1"/>
</dbReference>
<sequence length="186" mass="20262">MFSDIIESLSDEPILAALFSIFMNIAAAITGFLPSAFITAGTVAAFDLKVGLVLLIIGEAAGAIISFILYRKGITKLTSSFPQLKNNKFFSKLQSAEGPDAFFMVVLLRVLPFVPSGAVTLAAAFSKMRLLPFGIASTIGKIPALFMEAFAVSHILKFERDLQIAIFLLVAFFFLIYYLYKNAKLS</sequence>
<dbReference type="Pfam" id="PF09335">
    <property type="entry name" value="VTT_dom"/>
    <property type="match status" value="1"/>
</dbReference>
<feature type="domain" description="VTT" evidence="7">
    <location>
        <begin position="33"/>
        <end position="153"/>
    </location>
</feature>
<feature type="transmembrane region" description="Helical" evidence="6">
    <location>
        <begin position="50"/>
        <end position="70"/>
    </location>
</feature>
<keyword evidence="4 6" id="KW-1133">Transmembrane helix</keyword>
<dbReference type="Proteomes" id="UP000465778">
    <property type="component" value="Unassembled WGS sequence"/>
</dbReference>
<dbReference type="OrthoDB" id="5471155at2"/>
<feature type="transmembrane region" description="Helical" evidence="6">
    <location>
        <begin position="101"/>
        <end position="123"/>
    </location>
</feature>